<dbReference type="GO" id="GO:0038203">
    <property type="term" value="P:TORC2 signaling"/>
    <property type="evidence" value="ECO:0007669"/>
    <property type="project" value="TreeGrafter"/>
</dbReference>
<evidence type="ECO:0000313" key="3">
    <source>
        <dbReference type="EMBL" id="KCV67399.1"/>
    </source>
</evidence>
<sequence>MPDTSAVPSTPASPTYPPHIFAPQPAAIRQQLCSPPRPGLLTAIACHLPAALVSLAGLIVGSRGIDVHFRDPSSQDNERLFPPLASSQTPFEGRLDLIRMLLHCNDYSFAGYGRSILEIFLYNTDSDDIRLYSIEFLRVLIRGAARLPRSPASCGSMCCLCARPRPGSPVPDHLEESLPSSVRGSDLTPFSSGPVSLVTWAVRHLMASLSDTSPRVVAAALNVLAEAVCCTTDILGPALMCSSCAGTKSDGGPLFERASVSAVAAATILRIGLCHMDPMFSEDEVVASLAGRPPLSEPAERLLLALLATPAGVAWLTRHPRWLNQYLCRWEDELAEEFALSTERAISSALSSPGCDNCLRQQSMLLQPDADVESSSEVGSRSSPSPSGQHGATLAASLGDLPRHGPPTPGPSFSPGTHLSLGLAAWLKSRDVHCGAWRGFICDSSPGRVIHGHMPVGRSRVVASCRSPAAAAAVGPGGAEPGTQAFQTVCLCFCNCECTRVWTGPEAGPECANNPPSVILGIHLFGVLSRTRAGCAFLEQSPLFRRYIDVLREGAYTTSAAAGQAGPESDPSCACLAASISFQDRLEMARQEMLFKTALWSVAHLFISTAGVRLLLRHNIPNMLLNIAEGVHPGPGGALLASTEVPTLRGSVFYALGLASQTHLGRSLLATRHWSVAGASAPISSMKFLTATYSPRDFGAAVGVVPASVAKFLRHFDNSSLSRCIPTVASSPWPLDSSARLALRQVTRLANGVVVMAASRELHRLKAQGPEVFARADFARAALGLLEVQGSRYRASARRLVIIDLLEQAWSSPEAWRRFFQECDRVAGLLPKAGLGSTCVRSTVAEDAPAPGCCGECGAGAPGPDPCPRCNATTAGSSRQGAGLSGLGSEGLWSEWLASLATAQEAGPPTSAGSSATASAGSLESNTKRLPAGTRVKPDIGPRGTSSTQAPRAANHQAASLGSADATPTSSPSSDSRTPPDSPATLLSSHRPRGMSPGKGARPGVSSVAAAGQPPAASVPRGPPSDTDSGADGALSPRIVLRGFCMPVMPLPKDPTP</sequence>
<accession>A0A058YZJ3</accession>
<feature type="compositionally biased region" description="Low complexity" evidence="1">
    <location>
        <begin position="963"/>
        <end position="985"/>
    </location>
</feature>
<proteinExistence type="predicted"/>
<dbReference type="STRING" id="691883.A0A058YZJ3"/>
<dbReference type="PANTHER" id="PTHR13298:SF11">
    <property type="entry name" value="RAPAMYCIN-INSENSITIVE COMPANION OF MTOR"/>
    <property type="match status" value="1"/>
</dbReference>
<evidence type="ECO:0000313" key="4">
    <source>
        <dbReference type="Proteomes" id="UP000030693"/>
    </source>
</evidence>
<feature type="region of interest" description="Disordered" evidence="1">
    <location>
        <begin position="369"/>
        <end position="415"/>
    </location>
</feature>
<dbReference type="AlphaFoldDB" id="A0A058YZJ3"/>
<dbReference type="GeneID" id="20530904"/>
<dbReference type="OrthoDB" id="271111at2759"/>
<feature type="region of interest" description="Disordered" evidence="1">
    <location>
        <begin position="903"/>
        <end position="1036"/>
    </location>
</feature>
<dbReference type="RefSeq" id="XP_009498197.1">
    <property type="nucleotide sequence ID" value="XM_009499922.1"/>
</dbReference>
<dbReference type="Proteomes" id="UP000030693">
    <property type="component" value="Unassembled WGS sequence"/>
</dbReference>
<dbReference type="SMART" id="SM01310">
    <property type="entry name" value="RICTOR_V"/>
    <property type="match status" value="1"/>
</dbReference>
<feature type="compositionally biased region" description="Low complexity" evidence="1">
    <location>
        <begin position="373"/>
        <end position="388"/>
    </location>
</feature>
<dbReference type="PANTHER" id="PTHR13298">
    <property type="entry name" value="CYTOSOLIC REGULATOR PIANISSIMO"/>
    <property type="match status" value="1"/>
</dbReference>
<organism evidence="3">
    <name type="scientific">Fonticula alba</name>
    <name type="common">Slime mold</name>
    <dbReference type="NCBI Taxonomy" id="691883"/>
    <lineage>
        <taxon>Eukaryota</taxon>
        <taxon>Rotosphaerida</taxon>
        <taxon>Fonticulaceae</taxon>
        <taxon>Fonticula</taxon>
    </lineage>
</organism>
<feature type="compositionally biased region" description="Low complexity" evidence="1">
    <location>
        <begin position="906"/>
        <end position="922"/>
    </location>
</feature>
<feature type="domain" description="Rapamycin-insensitive companion of mTOR" evidence="2">
    <location>
        <begin position="592"/>
        <end position="676"/>
    </location>
</feature>
<dbReference type="eggNOG" id="KOG3694">
    <property type="taxonomic scope" value="Eukaryota"/>
</dbReference>
<dbReference type="GO" id="GO:0031932">
    <property type="term" value="C:TORC2 complex"/>
    <property type="evidence" value="ECO:0007669"/>
    <property type="project" value="InterPro"/>
</dbReference>
<evidence type="ECO:0000259" key="2">
    <source>
        <dbReference type="SMART" id="SM01310"/>
    </source>
</evidence>
<reference evidence="3" key="1">
    <citation type="submission" date="2013-04" db="EMBL/GenBank/DDBJ databases">
        <title>The Genome Sequence of Fonticula alba ATCC 38817.</title>
        <authorList>
            <consortium name="The Broad Institute Genomics Platform"/>
            <person name="Russ C."/>
            <person name="Cuomo C."/>
            <person name="Burger G."/>
            <person name="Gray M.W."/>
            <person name="Holland P.W.H."/>
            <person name="King N."/>
            <person name="Lang F.B.F."/>
            <person name="Roger A.J."/>
            <person name="Ruiz-Trillo I."/>
            <person name="Brown M."/>
            <person name="Walker B."/>
            <person name="Young S."/>
            <person name="Zeng Q."/>
            <person name="Gargeya S."/>
            <person name="Fitzgerald M."/>
            <person name="Haas B."/>
            <person name="Abouelleil A."/>
            <person name="Allen A.W."/>
            <person name="Alvarado L."/>
            <person name="Arachchi H.M."/>
            <person name="Berlin A.M."/>
            <person name="Chapman S.B."/>
            <person name="Gainer-Dewar J."/>
            <person name="Goldberg J."/>
            <person name="Griggs A."/>
            <person name="Gujja S."/>
            <person name="Hansen M."/>
            <person name="Howarth C."/>
            <person name="Imamovic A."/>
            <person name="Ireland A."/>
            <person name="Larimer J."/>
            <person name="McCowan C."/>
            <person name="Murphy C."/>
            <person name="Pearson M."/>
            <person name="Poon T.W."/>
            <person name="Priest M."/>
            <person name="Roberts A."/>
            <person name="Saif S."/>
            <person name="Shea T."/>
            <person name="Sisk P."/>
            <person name="Sykes S."/>
            <person name="Wortman J."/>
            <person name="Nusbaum C."/>
            <person name="Birren B."/>
        </authorList>
    </citation>
    <scope>NUCLEOTIDE SEQUENCE [LARGE SCALE GENOMIC DNA]</scope>
    <source>
        <strain evidence="3">ATCC 38817</strain>
    </source>
</reference>
<evidence type="ECO:0000256" key="1">
    <source>
        <dbReference type="SAM" id="MobiDB-lite"/>
    </source>
</evidence>
<protein>
    <recommendedName>
        <fullName evidence="2">Rapamycin-insensitive companion of mTOR domain-containing protein</fullName>
    </recommendedName>
</protein>
<dbReference type="EMBL" id="KB932224">
    <property type="protein sequence ID" value="KCV67399.1"/>
    <property type="molecule type" value="Genomic_DNA"/>
</dbReference>
<dbReference type="InterPro" id="IPR029452">
    <property type="entry name" value="RICTOR_V"/>
</dbReference>
<name>A0A058YZJ3_FONAL</name>
<dbReference type="InterPro" id="IPR028268">
    <property type="entry name" value="Pianissimo_fam"/>
</dbReference>
<gene>
    <name evidence="3" type="ORF">H696_06179</name>
</gene>
<keyword evidence="4" id="KW-1185">Reference proteome</keyword>
<dbReference type="Pfam" id="PF14668">
    <property type="entry name" value="RICTOR_V"/>
    <property type="match status" value="1"/>
</dbReference>